<dbReference type="PROSITE" id="PS50157">
    <property type="entry name" value="ZINC_FINGER_C2H2_2"/>
    <property type="match status" value="1"/>
</dbReference>
<dbReference type="Proteomes" id="UP001152888">
    <property type="component" value="Unassembled WGS sequence"/>
</dbReference>
<reference evidence="4" key="1">
    <citation type="submission" date="2022-03" db="EMBL/GenBank/DDBJ databases">
        <authorList>
            <person name="Sayadi A."/>
        </authorList>
    </citation>
    <scope>NUCLEOTIDE SEQUENCE</scope>
</reference>
<organism evidence="4 5">
    <name type="scientific">Acanthoscelides obtectus</name>
    <name type="common">Bean weevil</name>
    <name type="synonym">Bruchus obtectus</name>
    <dbReference type="NCBI Taxonomy" id="200917"/>
    <lineage>
        <taxon>Eukaryota</taxon>
        <taxon>Metazoa</taxon>
        <taxon>Ecdysozoa</taxon>
        <taxon>Arthropoda</taxon>
        <taxon>Hexapoda</taxon>
        <taxon>Insecta</taxon>
        <taxon>Pterygota</taxon>
        <taxon>Neoptera</taxon>
        <taxon>Endopterygota</taxon>
        <taxon>Coleoptera</taxon>
        <taxon>Polyphaga</taxon>
        <taxon>Cucujiformia</taxon>
        <taxon>Chrysomeloidea</taxon>
        <taxon>Chrysomelidae</taxon>
        <taxon>Bruchinae</taxon>
        <taxon>Bruchini</taxon>
        <taxon>Acanthoscelides</taxon>
    </lineage>
</organism>
<keyword evidence="1" id="KW-0479">Metal-binding</keyword>
<evidence type="ECO:0000256" key="2">
    <source>
        <dbReference type="SAM" id="MobiDB-lite"/>
    </source>
</evidence>
<keyword evidence="5" id="KW-1185">Reference proteome</keyword>
<dbReference type="AlphaFoldDB" id="A0A9P0PSX0"/>
<keyword evidence="1" id="KW-0863">Zinc-finger</keyword>
<dbReference type="InterPro" id="IPR013087">
    <property type="entry name" value="Znf_C2H2_type"/>
</dbReference>
<evidence type="ECO:0000313" key="5">
    <source>
        <dbReference type="Proteomes" id="UP001152888"/>
    </source>
</evidence>
<feature type="compositionally biased region" description="Basic and acidic residues" evidence="2">
    <location>
        <begin position="1"/>
        <end position="11"/>
    </location>
</feature>
<dbReference type="OrthoDB" id="3561125at2759"/>
<dbReference type="PROSITE" id="PS00028">
    <property type="entry name" value="ZINC_FINGER_C2H2_1"/>
    <property type="match status" value="1"/>
</dbReference>
<comment type="caution">
    <text evidence="4">The sequence shown here is derived from an EMBL/GenBank/DDBJ whole genome shotgun (WGS) entry which is preliminary data.</text>
</comment>
<keyword evidence="1" id="KW-0862">Zinc</keyword>
<sequence length="262" mass="30040">MEGTSESKEKLQSPTTMDNDRLAAETAVKIEVVEVKQEVPEMMESESFGVDPSTVALPIKEEDCKNSDRIDINRIKNEPVEAENWGECAVKEEPGLDLTDEELEEEMNQDYRVFIKDESTSEYIVGPDEQDSSLVDEIMKNPPVASEKTQTRKMFRCNGCNFTVSNENRLIVHMKHHNHKSKSYLHYSGDKIRCIHVHCSATFKTKKGMDHHILQNHPDLIASVTYKIHQCAHCTYRTTSQGLFARHNKCKKHVKNIHPENK</sequence>
<name>A0A9P0PSX0_ACAOB</name>
<accession>A0A9P0PSX0</accession>
<protein>
    <recommendedName>
        <fullName evidence="3">C2H2-type domain-containing protein</fullName>
    </recommendedName>
</protein>
<dbReference type="GO" id="GO:0008270">
    <property type="term" value="F:zinc ion binding"/>
    <property type="evidence" value="ECO:0007669"/>
    <property type="project" value="UniProtKB-KW"/>
</dbReference>
<dbReference type="EMBL" id="CAKOFQ010007147">
    <property type="protein sequence ID" value="CAH1992552.1"/>
    <property type="molecule type" value="Genomic_DNA"/>
</dbReference>
<evidence type="ECO:0000313" key="4">
    <source>
        <dbReference type="EMBL" id="CAH1992552.1"/>
    </source>
</evidence>
<feature type="domain" description="C2H2-type" evidence="3">
    <location>
        <begin position="155"/>
        <end position="182"/>
    </location>
</feature>
<evidence type="ECO:0000256" key="1">
    <source>
        <dbReference type="PROSITE-ProRule" id="PRU00042"/>
    </source>
</evidence>
<gene>
    <name evidence="4" type="ORF">ACAOBT_LOCUS20939</name>
</gene>
<feature type="region of interest" description="Disordered" evidence="2">
    <location>
        <begin position="1"/>
        <end position="22"/>
    </location>
</feature>
<dbReference type="SMART" id="SM00355">
    <property type="entry name" value="ZnF_C2H2"/>
    <property type="match status" value="3"/>
</dbReference>
<evidence type="ECO:0000259" key="3">
    <source>
        <dbReference type="PROSITE" id="PS50157"/>
    </source>
</evidence>
<dbReference type="Gene3D" id="3.30.160.60">
    <property type="entry name" value="Classic Zinc Finger"/>
    <property type="match status" value="1"/>
</dbReference>
<proteinExistence type="predicted"/>